<comment type="subcellular location">
    <subcellularLocation>
        <location evidence="2">Cytoplasm</location>
    </subcellularLocation>
    <subcellularLocation>
        <location evidence="1">Nucleus</location>
    </subcellularLocation>
</comment>
<name>A0AAX4JES0_9MICR</name>
<dbReference type="GeneID" id="90542262"/>
<dbReference type="GO" id="GO:0000502">
    <property type="term" value="C:proteasome complex"/>
    <property type="evidence" value="ECO:0007669"/>
    <property type="project" value="UniProtKB-KW"/>
</dbReference>
<dbReference type="Proteomes" id="UP001334084">
    <property type="component" value="Chromosome 8"/>
</dbReference>
<dbReference type="SUPFAM" id="SSF46785">
    <property type="entry name" value="Winged helix' DNA-binding domain"/>
    <property type="match status" value="1"/>
</dbReference>
<dbReference type="PROSITE" id="PS50250">
    <property type="entry name" value="PCI"/>
    <property type="match status" value="1"/>
</dbReference>
<evidence type="ECO:0000313" key="6">
    <source>
        <dbReference type="EMBL" id="WUR04434.1"/>
    </source>
</evidence>
<keyword evidence="3" id="KW-0963">Cytoplasm</keyword>
<dbReference type="GO" id="GO:0006511">
    <property type="term" value="P:ubiquitin-dependent protein catabolic process"/>
    <property type="evidence" value="ECO:0007669"/>
    <property type="project" value="TreeGrafter"/>
</dbReference>
<evidence type="ECO:0000256" key="3">
    <source>
        <dbReference type="ARBA" id="ARBA00022490"/>
    </source>
</evidence>
<proteinExistence type="predicted"/>
<evidence type="ECO:0000259" key="5">
    <source>
        <dbReference type="PROSITE" id="PS50250"/>
    </source>
</evidence>
<dbReference type="KEGG" id="vnx:VNE69_08186"/>
<sequence>MELAFLENILSTKDYDLFSRKYSEIFKKLDTETFQYLVSLRGGDLCLLLRTLEIVLLFKKKLFLEVVSYVENNIKGLLLGKYRSYDILISKILRMYYLSRKELGINNDICFNLLVPNKELGNEESVSVITNCLLDYLVSNKIYRRIENFIVPSELSKYNFYNGVIELVEGNYEKAFFLLDSPNNKGIRAVYLILASLLQSKFNIPVEYDKKIKIYFDLIRIVKEADLPGYMKFIEDHKDDLIKDNTFFIILRLSRNVIQEKIRCISLVYSKISYEDMSQRLNIDKEDLEYILLKSINSGLISGEVKDGVYYACKTKKKVTDKFKFENLKKLNSYIKSEMKYPEIQPLCYEKAIQ</sequence>
<accession>A0AAX4JES0</accession>
<evidence type="ECO:0000256" key="2">
    <source>
        <dbReference type="ARBA" id="ARBA00004496"/>
    </source>
</evidence>
<dbReference type="InterPro" id="IPR050756">
    <property type="entry name" value="CSN3"/>
</dbReference>
<dbReference type="SMART" id="SM00753">
    <property type="entry name" value="PAM"/>
    <property type="match status" value="1"/>
</dbReference>
<keyword evidence="4" id="KW-0539">Nucleus</keyword>
<dbReference type="InterPro" id="IPR036390">
    <property type="entry name" value="WH_DNA-bd_sf"/>
</dbReference>
<gene>
    <name evidence="6" type="ORF">VNE69_08186</name>
</gene>
<dbReference type="GO" id="GO:0008180">
    <property type="term" value="C:COP9 signalosome"/>
    <property type="evidence" value="ECO:0007669"/>
    <property type="project" value="TreeGrafter"/>
</dbReference>
<organism evidence="6 7">
    <name type="scientific">Vairimorpha necatrix</name>
    <dbReference type="NCBI Taxonomy" id="6039"/>
    <lineage>
        <taxon>Eukaryota</taxon>
        <taxon>Fungi</taxon>
        <taxon>Fungi incertae sedis</taxon>
        <taxon>Microsporidia</taxon>
        <taxon>Nosematidae</taxon>
        <taxon>Vairimorpha</taxon>
    </lineage>
</organism>
<dbReference type="PANTHER" id="PTHR10758:SF1">
    <property type="entry name" value="COP9 SIGNALOSOME COMPLEX SUBUNIT 3"/>
    <property type="match status" value="1"/>
</dbReference>
<feature type="domain" description="PCI" evidence="5">
    <location>
        <begin position="156"/>
        <end position="319"/>
    </location>
</feature>
<reference evidence="6" key="1">
    <citation type="journal article" date="2024" name="BMC Genomics">
        <title>Functional annotation of a divergent genome using sequence and structure-based similarity.</title>
        <authorList>
            <person name="Svedberg D."/>
            <person name="Winiger R.R."/>
            <person name="Berg A."/>
            <person name="Sharma H."/>
            <person name="Tellgren-Roth C."/>
            <person name="Debrunner-Vossbrinck B.A."/>
            <person name="Vossbrinck C.R."/>
            <person name="Barandun J."/>
        </authorList>
    </citation>
    <scope>NUCLEOTIDE SEQUENCE</scope>
    <source>
        <strain evidence="6">Illinois isolate</strain>
    </source>
</reference>
<evidence type="ECO:0000256" key="4">
    <source>
        <dbReference type="ARBA" id="ARBA00023242"/>
    </source>
</evidence>
<dbReference type="EMBL" id="CP142733">
    <property type="protein sequence ID" value="WUR04434.1"/>
    <property type="molecule type" value="Genomic_DNA"/>
</dbReference>
<dbReference type="InterPro" id="IPR000717">
    <property type="entry name" value="PCI_dom"/>
</dbReference>
<keyword evidence="7" id="KW-1185">Reference proteome</keyword>
<dbReference type="Pfam" id="PF01399">
    <property type="entry name" value="PCI"/>
    <property type="match status" value="1"/>
</dbReference>
<evidence type="ECO:0000256" key="1">
    <source>
        <dbReference type="ARBA" id="ARBA00004123"/>
    </source>
</evidence>
<dbReference type="RefSeq" id="XP_065330579.1">
    <property type="nucleotide sequence ID" value="XM_065474507.1"/>
</dbReference>
<protein>
    <submittedName>
        <fullName evidence="6">Proteasome subunit RPN3 (RPN3)</fullName>
    </submittedName>
</protein>
<dbReference type="AlphaFoldDB" id="A0AAX4JES0"/>
<dbReference type="GO" id="GO:0005737">
    <property type="term" value="C:cytoplasm"/>
    <property type="evidence" value="ECO:0007669"/>
    <property type="project" value="UniProtKB-SubCell"/>
</dbReference>
<dbReference type="PANTHER" id="PTHR10758">
    <property type="entry name" value="26S PROTEASOME NON-ATPASE REGULATORY SUBUNIT 3/COP9 SIGNALOSOME COMPLEX SUBUNIT 3"/>
    <property type="match status" value="1"/>
</dbReference>
<keyword evidence="6" id="KW-0647">Proteasome</keyword>
<evidence type="ECO:0000313" key="7">
    <source>
        <dbReference type="Proteomes" id="UP001334084"/>
    </source>
</evidence>